<dbReference type="GO" id="GO:0003677">
    <property type="term" value="F:DNA binding"/>
    <property type="evidence" value="ECO:0007669"/>
    <property type="project" value="UniProtKB-KW"/>
</dbReference>
<dbReference type="InterPro" id="IPR000835">
    <property type="entry name" value="HTH_MarR-typ"/>
</dbReference>
<keyword evidence="6" id="KW-1185">Reference proteome</keyword>
<protein>
    <submittedName>
        <fullName evidence="5">MarR family transcriptional regulator</fullName>
    </submittedName>
</protein>
<dbReference type="OrthoDB" id="3480184at2"/>
<evidence type="ECO:0000313" key="5">
    <source>
        <dbReference type="EMBL" id="TWP44738.1"/>
    </source>
</evidence>
<dbReference type="PANTHER" id="PTHR42756:SF1">
    <property type="entry name" value="TRANSCRIPTIONAL REPRESSOR OF EMRAB OPERON"/>
    <property type="match status" value="1"/>
</dbReference>
<keyword evidence="3" id="KW-0804">Transcription</keyword>
<dbReference type="GO" id="GO:0003700">
    <property type="term" value="F:DNA-binding transcription factor activity"/>
    <property type="evidence" value="ECO:0007669"/>
    <property type="project" value="InterPro"/>
</dbReference>
<proteinExistence type="predicted"/>
<evidence type="ECO:0000259" key="4">
    <source>
        <dbReference type="PROSITE" id="PS50995"/>
    </source>
</evidence>
<dbReference type="Pfam" id="PF01047">
    <property type="entry name" value="MarR"/>
    <property type="match status" value="1"/>
</dbReference>
<dbReference type="SMART" id="SM00347">
    <property type="entry name" value="HTH_MARR"/>
    <property type="match status" value="1"/>
</dbReference>
<dbReference type="Proteomes" id="UP000316639">
    <property type="component" value="Unassembled WGS sequence"/>
</dbReference>
<dbReference type="InterPro" id="IPR036390">
    <property type="entry name" value="WH_DNA-bd_sf"/>
</dbReference>
<dbReference type="PROSITE" id="PS50995">
    <property type="entry name" value="HTH_MARR_2"/>
    <property type="match status" value="1"/>
</dbReference>
<dbReference type="InterPro" id="IPR036388">
    <property type="entry name" value="WH-like_DNA-bd_sf"/>
</dbReference>
<dbReference type="PRINTS" id="PR00598">
    <property type="entry name" value="HTHMARR"/>
</dbReference>
<reference evidence="5 6" key="1">
    <citation type="submission" date="2019-07" db="EMBL/GenBank/DDBJ databases">
        <title>Lentzea xizangensis sp. nov., isolated from Qinghai-Tibetan Plateau Soils.</title>
        <authorList>
            <person name="Huang J."/>
        </authorList>
    </citation>
    <scope>NUCLEOTIDE SEQUENCE [LARGE SCALE GENOMIC DNA]</scope>
    <source>
        <strain evidence="5 6">FXJ1.1311</strain>
    </source>
</reference>
<comment type="caution">
    <text evidence="5">The sequence shown here is derived from an EMBL/GenBank/DDBJ whole genome shotgun (WGS) entry which is preliminary data.</text>
</comment>
<dbReference type="PANTHER" id="PTHR42756">
    <property type="entry name" value="TRANSCRIPTIONAL REGULATOR, MARR"/>
    <property type="match status" value="1"/>
</dbReference>
<keyword evidence="1" id="KW-0805">Transcription regulation</keyword>
<dbReference type="SUPFAM" id="SSF46785">
    <property type="entry name" value="Winged helix' DNA-binding domain"/>
    <property type="match status" value="1"/>
</dbReference>
<evidence type="ECO:0000313" key="6">
    <source>
        <dbReference type="Proteomes" id="UP000316639"/>
    </source>
</evidence>
<accession>A0A563EFJ2</accession>
<organism evidence="5 6">
    <name type="scientific">Lentzea tibetensis</name>
    <dbReference type="NCBI Taxonomy" id="2591470"/>
    <lineage>
        <taxon>Bacteria</taxon>
        <taxon>Bacillati</taxon>
        <taxon>Actinomycetota</taxon>
        <taxon>Actinomycetes</taxon>
        <taxon>Pseudonocardiales</taxon>
        <taxon>Pseudonocardiaceae</taxon>
        <taxon>Lentzea</taxon>
    </lineage>
</organism>
<name>A0A563EFJ2_9PSEU</name>
<sequence length="162" mass="18600">MKRLARLRHRIVGSFLDLPLMSIDRLLRLPSYLMLQLVKEARRLTTGDLRGSHLAVLACVADIGPVAQKTISDRLRIDASDLVSLLDHLENRGFVGRTRDETDRRRYSVEVTSHGRRALVKRLDVAEQREAELLAPLTDRERDDLTALLLKAYLHREDLRVD</sequence>
<dbReference type="EMBL" id="VOBR01000049">
    <property type="protein sequence ID" value="TWP44738.1"/>
    <property type="molecule type" value="Genomic_DNA"/>
</dbReference>
<gene>
    <name evidence="5" type="ORF">FKR81_40895</name>
</gene>
<evidence type="ECO:0000256" key="1">
    <source>
        <dbReference type="ARBA" id="ARBA00023015"/>
    </source>
</evidence>
<evidence type="ECO:0000256" key="3">
    <source>
        <dbReference type="ARBA" id="ARBA00023163"/>
    </source>
</evidence>
<feature type="domain" description="HTH marR-type" evidence="4">
    <location>
        <begin position="1"/>
        <end position="154"/>
    </location>
</feature>
<keyword evidence="2" id="KW-0238">DNA-binding</keyword>
<dbReference type="AlphaFoldDB" id="A0A563EFJ2"/>
<evidence type="ECO:0000256" key="2">
    <source>
        <dbReference type="ARBA" id="ARBA00023125"/>
    </source>
</evidence>
<dbReference type="Gene3D" id="1.10.10.10">
    <property type="entry name" value="Winged helix-like DNA-binding domain superfamily/Winged helix DNA-binding domain"/>
    <property type="match status" value="1"/>
</dbReference>